<organism evidence="2 3">
    <name type="scientific">Rhodotorula toruloides</name>
    <name type="common">Yeast</name>
    <name type="synonym">Rhodosporidium toruloides</name>
    <dbReference type="NCBI Taxonomy" id="5286"/>
    <lineage>
        <taxon>Eukaryota</taxon>
        <taxon>Fungi</taxon>
        <taxon>Dikarya</taxon>
        <taxon>Basidiomycota</taxon>
        <taxon>Pucciniomycotina</taxon>
        <taxon>Microbotryomycetes</taxon>
        <taxon>Sporidiobolales</taxon>
        <taxon>Sporidiobolaceae</taxon>
        <taxon>Rhodotorula</taxon>
    </lineage>
</organism>
<evidence type="ECO:0000313" key="3">
    <source>
        <dbReference type="Proteomes" id="UP000321518"/>
    </source>
</evidence>
<feature type="compositionally biased region" description="Acidic residues" evidence="1">
    <location>
        <begin position="148"/>
        <end position="159"/>
    </location>
</feature>
<feature type="region of interest" description="Disordered" evidence="1">
    <location>
        <begin position="394"/>
        <end position="434"/>
    </location>
</feature>
<dbReference type="AlphaFoldDB" id="A0A511KIE1"/>
<dbReference type="Proteomes" id="UP000321518">
    <property type="component" value="Unassembled WGS sequence"/>
</dbReference>
<gene>
    <name evidence="2" type="ORF">Rt10032_c10g4150</name>
</gene>
<feature type="compositionally biased region" description="Basic and acidic residues" evidence="1">
    <location>
        <begin position="92"/>
        <end position="106"/>
    </location>
</feature>
<sequence length="454" mass="47597">MPALPSLKQIYTDANAAGTASKLTARDLRRLLAVTGWTCSDEEWKKGGLREEAKEVWGKLVADNGEKDASSPSPAKKRKTSTAKVEEDEDEVHEKKGARKKTEGRCKYERAADKNFETFAAAMVDEVVEGLAGGAAAVAAALGPASFDDSDDEEEEEDYAGSLSGSSPASPPKKRKKASASVGESASDENDDSGSATSSGAAKKDKGKTKIGTNGKGKGKVALAQKGGRKGKAPPGGFKSAELIAESDDSSNELPPSKAIDYSDDEVGSSKRKGKKRADSVGSGASKSKAEANKPKKERKPPAPKPGDAAKGTEEEEERIKKLKALLTAASGPRAFSASTGAERTLVAARRIEILEDHLAKLGLAVKNGKLPTMAKAKEIGEQRQLDKEMAELGGNPLHAGLRDGKQITADSDDDIASGPSKKKAVSSSSRKKNVVVERKNFAAFLGDQSSDSD</sequence>
<feature type="compositionally biased region" description="Basic residues" evidence="1">
    <location>
        <begin position="421"/>
        <end position="434"/>
    </location>
</feature>
<name>A0A511KIE1_RHOTO</name>
<feature type="region of interest" description="Disordered" evidence="1">
    <location>
        <begin position="61"/>
        <end position="106"/>
    </location>
</feature>
<evidence type="ECO:0000313" key="2">
    <source>
        <dbReference type="EMBL" id="GEM10133.1"/>
    </source>
</evidence>
<reference evidence="2 3" key="1">
    <citation type="submission" date="2019-07" db="EMBL/GenBank/DDBJ databases">
        <title>Rhodotorula toruloides NBRC10032 genome sequencing.</title>
        <authorList>
            <person name="Shida Y."/>
            <person name="Takaku H."/>
            <person name="Ogasawara W."/>
            <person name="Mori K."/>
        </authorList>
    </citation>
    <scope>NUCLEOTIDE SEQUENCE [LARGE SCALE GENOMIC DNA]</scope>
    <source>
        <strain evidence="2 3">NBRC10032</strain>
    </source>
</reference>
<dbReference type="EMBL" id="BJWK01000010">
    <property type="protein sequence ID" value="GEM10133.1"/>
    <property type="molecule type" value="Genomic_DNA"/>
</dbReference>
<comment type="caution">
    <text evidence="2">The sequence shown here is derived from an EMBL/GenBank/DDBJ whole genome shotgun (WGS) entry which is preliminary data.</text>
</comment>
<feature type="region of interest" description="Disordered" evidence="1">
    <location>
        <begin position="145"/>
        <end position="319"/>
    </location>
</feature>
<protein>
    <submittedName>
        <fullName evidence="2">Uncharacterized protein</fullName>
    </submittedName>
</protein>
<proteinExistence type="predicted"/>
<dbReference type="OrthoDB" id="2538248at2759"/>
<accession>A0A511KIE1</accession>
<evidence type="ECO:0000256" key="1">
    <source>
        <dbReference type="SAM" id="MobiDB-lite"/>
    </source>
</evidence>